<evidence type="ECO:0000256" key="2">
    <source>
        <dbReference type="ARBA" id="ARBA00022448"/>
    </source>
</evidence>
<evidence type="ECO:0000256" key="6">
    <source>
        <dbReference type="SAM" id="Phobius"/>
    </source>
</evidence>
<feature type="transmembrane region" description="Helical" evidence="6">
    <location>
        <begin position="33"/>
        <end position="53"/>
    </location>
</feature>
<dbReference type="InterPro" id="IPR002293">
    <property type="entry name" value="AA/rel_permease1"/>
</dbReference>
<gene>
    <name evidence="7" type="ORF">AAG570_009537</name>
</gene>
<comment type="subcellular location">
    <subcellularLocation>
        <location evidence="1">Membrane</location>
        <topology evidence="1">Multi-pass membrane protein</topology>
    </subcellularLocation>
</comment>
<dbReference type="GO" id="GO:0016020">
    <property type="term" value="C:membrane"/>
    <property type="evidence" value="ECO:0007669"/>
    <property type="project" value="UniProtKB-SubCell"/>
</dbReference>
<evidence type="ECO:0000256" key="4">
    <source>
        <dbReference type="ARBA" id="ARBA00022989"/>
    </source>
</evidence>
<keyword evidence="8" id="KW-1185">Reference proteome</keyword>
<evidence type="ECO:0000256" key="3">
    <source>
        <dbReference type="ARBA" id="ARBA00022692"/>
    </source>
</evidence>
<keyword evidence="5 6" id="KW-0472">Membrane</keyword>
<feature type="transmembrane region" description="Helical" evidence="6">
    <location>
        <begin position="246"/>
        <end position="270"/>
    </location>
</feature>
<protein>
    <recommendedName>
        <fullName evidence="9">Cationic amino acid transporter</fullName>
    </recommendedName>
</protein>
<accession>A0ABD0YPZ0</accession>
<sequence>MSIFDLTFLGIGSMLGMGVYIMCGNLATTVGPAMIISFILAGIAATLSALCYAEFAGRAPGTGSAYCYCYITVGEFMAFVLGWNLALEFVIGTACLARGLSGYLDSIADGKMSEYMKEQLPIGVDVLSPYPDFLAFVIMVVFTCLVSVGVKESTIVNNILVVINLITIVVVIVSGFIKADIDNWSIVKTSLPEHFKHVDIGNGGFAPYGFSSILEGAATCFYAYTGFDTVATTGGEANNPQRAIPIALMLSMSIGILAYTCVSATFTLMWPFYDQVSWDFFLCYSIVGSIFGMARVVYSIAHDGLLCTPLGKVNKRTQTPLNATMVAGVLTGVIAIIFDADQLISMTSIGTLMAYSMVGVCVLILRYLITP</sequence>
<feature type="transmembrane region" description="Helical" evidence="6">
    <location>
        <begin position="344"/>
        <end position="369"/>
    </location>
</feature>
<feature type="transmembrane region" description="Helical" evidence="6">
    <location>
        <begin position="7"/>
        <end position="27"/>
    </location>
</feature>
<comment type="caution">
    <text evidence="7">The sequence shown here is derived from an EMBL/GenBank/DDBJ whole genome shotgun (WGS) entry which is preliminary data.</text>
</comment>
<feature type="transmembrane region" description="Helical" evidence="6">
    <location>
        <begin position="155"/>
        <end position="177"/>
    </location>
</feature>
<dbReference type="PANTHER" id="PTHR43243:SF4">
    <property type="entry name" value="CATIONIC AMINO ACID TRANSPORTER 4"/>
    <property type="match status" value="1"/>
</dbReference>
<dbReference type="Proteomes" id="UP001558652">
    <property type="component" value="Unassembled WGS sequence"/>
</dbReference>
<dbReference type="Gene3D" id="1.20.1740.10">
    <property type="entry name" value="Amino acid/polyamine transporter I"/>
    <property type="match status" value="1"/>
</dbReference>
<feature type="transmembrane region" description="Helical" evidence="6">
    <location>
        <begin position="65"/>
        <end position="83"/>
    </location>
</feature>
<name>A0ABD0YPZ0_9HEMI</name>
<organism evidence="7 8">
    <name type="scientific">Ranatra chinensis</name>
    <dbReference type="NCBI Taxonomy" id="642074"/>
    <lineage>
        <taxon>Eukaryota</taxon>
        <taxon>Metazoa</taxon>
        <taxon>Ecdysozoa</taxon>
        <taxon>Arthropoda</taxon>
        <taxon>Hexapoda</taxon>
        <taxon>Insecta</taxon>
        <taxon>Pterygota</taxon>
        <taxon>Neoptera</taxon>
        <taxon>Paraneoptera</taxon>
        <taxon>Hemiptera</taxon>
        <taxon>Heteroptera</taxon>
        <taxon>Panheteroptera</taxon>
        <taxon>Nepomorpha</taxon>
        <taxon>Nepidae</taxon>
        <taxon>Ranatrinae</taxon>
        <taxon>Ranatra</taxon>
    </lineage>
</organism>
<dbReference type="PIRSF" id="PIRSF006060">
    <property type="entry name" value="AA_transporter"/>
    <property type="match status" value="1"/>
</dbReference>
<dbReference type="PANTHER" id="PTHR43243">
    <property type="entry name" value="INNER MEMBRANE TRANSPORTER YGJI-RELATED"/>
    <property type="match status" value="1"/>
</dbReference>
<evidence type="ECO:0000256" key="1">
    <source>
        <dbReference type="ARBA" id="ARBA00004141"/>
    </source>
</evidence>
<evidence type="ECO:0000256" key="5">
    <source>
        <dbReference type="ARBA" id="ARBA00023136"/>
    </source>
</evidence>
<feature type="transmembrane region" description="Helical" evidence="6">
    <location>
        <begin position="129"/>
        <end position="149"/>
    </location>
</feature>
<evidence type="ECO:0000313" key="8">
    <source>
        <dbReference type="Proteomes" id="UP001558652"/>
    </source>
</evidence>
<keyword evidence="2" id="KW-0813">Transport</keyword>
<keyword evidence="3 6" id="KW-0812">Transmembrane</keyword>
<reference evidence="7 8" key="1">
    <citation type="submission" date="2024-07" db="EMBL/GenBank/DDBJ databases">
        <title>Chromosome-level genome assembly of the water stick insect Ranatra chinensis (Heteroptera: Nepidae).</title>
        <authorList>
            <person name="Liu X."/>
        </authorList>
    </citation>
    <scope>NUCLEOTIDE SEQUENCE [LARGE SCALE GENOMIC DNA]</scope>
    <source>
        <strain evidence="7">Cailab_2021Rc</strain>
        <tissue evidence="7">Muscle</tissue>
    </source>
</reference>
<feature type="transmembrane region" description="Helical" evidence="6">
    <location>
        <begin position="276"/>
        <end position="298"/>
    </location>
</feature>
<dbReference type="EMBL" id="JBFDAA010000004">
    <property type="protein sequence ID" value="KAL1137841.1"/>
    <property type="molecule type" value="Genomic_DNA"/>
</dbReference>
<feature type="transmembrane region" description="Helical" evidence="6">
    <location>
        <begin position="319"/>
        <end position="338"/>
    </location>
</feature>
<dbReference type="Pfam" id="PF13520">
    <property type="entry name" value="AA_permease_2"/>
    <property type="match status" value="2"/>
</dbReference>
<proteinExistence type="predicted"/>
<evidence type="ECO:0008006" key="9">
    <source>
        <dbReference type="Google" id="ProtNLM"/>
    </source>
</evidence>
<dbReference type="AlphaFoldDB" id="A0ABD0YPZ0"/>
<keyword evidence="4 6" id="KW-1133">Transmembrane helix</keyword>
<evidence type="ECO:0000313" key="7">
    <source>
        <dbReference type="EMBL" id="KAL1137841.1"/>
    </source>
</evidence>